<comment type="similarity">
    <text evidence="1 9 11">Belongs to the peptidase A8 family.</text>
</comment>
<dbReference type="EC" id="3.4.23.36" evidence="9"/>
<feature type="transmembrane region" description="Helical" evidence="9">
    <location>
        <begin position="133"/>
        <end position="157"/>
    </location>
</feature>
<evidence type="ECO:0000256" key="3">
    <source>
        <dbReference type="ARBA" id="ARBA00022670"/>
    </source>
</evidence>
<dbReference type="EMBL" id="DMZY01000173">
    <property type="protein sequence ID" value="HAV92683.1"/>
    <property type="molecule type" value="Genomic_DNA"/>
</dbReference>
<dbReference type="GO" id="GO:0004190">
    <property type="term" value="F:aspartic-type endopeptidase activity"/>
    <property type="evidence" value="ECO:0007669"/>
    <property type="project" value="UniProtKB-UniRule"/>
</dbReference>
<feature type="active site" evidence="9">
    <location>
        <position position="123"/>
    </location>
</feature>
<dbReference type="PANTHER" id="PTHR33695:SF1">
    <property type="entry name" value="LIPOPROTEIN SIGNAL PEPTIDASE"/>
    <property type="match status" value="1"/>
</dbReference>
<comment type="subcellular location">
    <subcellularLocation>
        <location evidence="9">Cell membrane</location>
        <topology evidence="9">Multi-pass membrane protein</topology>
    </subcellularLocation>
</comment>
<dbReference type="PANTHER" id="PTHR33695">
    <property type="entry name" value="LIPOPROTEIN SIGNAL PEPTIDASE"/>
    <property type="match status" value="1"/>
</dbReference>
<evidence type="ECO:0000256" key="7">
    <source>
        <dbReference type="ARBA" id="ARBA00022989"/>
    </source>
</evidence>
<evidence type="ECO:0000256" key="1">
    <source>
        <dbReference type="ARBA" id="ARBA00006139"/>
    </source>
</evidence>
<protein>
    <recommendedName>
        <fullName evidence="9">Lipoprotein signal peptidase</fullName>
        <ecNumber evidence="9">3.4.23.36</ecNumber>
    </recommendedName>
    <alternativeName>
        <fullName evidence="9">Prolipoprotein signal peptidase</fullName>
    </alternativeName>
    <alternativeName>
        <fullName evidence="9">Signal peptidase II</fullName>
        <shortName evidence="9">SPase II</shortName>
    </alternativeName>
</protein>
<proteinExistence type="inferred from homology"/>
<dbReference type="PRINTS" id="PR00781">
    <property type="entry name" value="LIPOSIGPTASE"/>
</dbReference>
<keyword evidence="5 9" id="KW-0064">Aspartyl protease</keyword>
<feature type="transmembrane region" description="Helical" evidence="9">
    <location>
        <begin position="68"/>
        <end position="88"/>
    </location>
</feature>
<comment type="caution">
    <text evidence="9">Lacks conserved residue(s) required for the propagation of feature annotation.</text>
</comment>
<dbReference type="HAMAP" id="MF_00161">
    <property type="entry name" value="LspA"/>
    <property type="match status" value="1"/>
</dbReference>
<sequence>MFGQNKEKMKKKIILGLPVALLALFLDRLSKIIISRNLYEGESMNVIGTFFRFTYVRNPYAAFSLNLGGYWIMMSLWALAVIFVTIYFYRTSFQWAKVTALSMIIGGAFGNGFDRIKYREVIDFFDFGIKQHRFAIFNVADSSVFIGVCILILMMYLERNEQKT</sequence>
<evidence type="ECO:0000256" key="2">
    <source>
        <dbReference type="ARBA" id="ARBA00022475"/>
    </source>
</evidence>
<dbReference type="UniPathway" id="UPA00665"/>
<dbReference type="Proteomes" id="UP000264062">
    <property type="component" value="Unassembled WGS sequence"/>
</dbReference>
<dbReference type="Pfam" id="PF01252">
    <property type="entry name" value="Peptidase_A8"/>
    <property type="match status" value="1"/>
</dbReference>
<dbReference type="PROSITE" id="PS00855">
    <property type="entry name" value="SPASE_II"/>
    <property type="match status" value="1"/>
</dbReference>
<evidence type="ECO:0000313" key="13">
    <source>
        <dbReference type="Proteomes" id="UP000264062"/>
    </source>
</evidence>
<evidence type="ECO:0000256" key="8">
    <source>
        <dbReference type="ARBA" id="ARBA00023136"/>
    </source>
</evidence>
<dbReference type="NCBIfam" id="TIGR00077">
    <property type="entry name" value="lspA"/>
    <property type="match status" value="1"/>
</dbReference>
<keyword evidence="4 9" id="KW-0812">Transmembrane</keyword>
<accession>A0A350HAW7</accession>
<keyword evidence="2 9" id="KW-1003">Cell membrane</keyword>
<dbReference type="GO" id="GO:0006508">
    <property type="term" value="P:proteolysis"/>
    <property type="evidence" value="ECO:0007669"/>
    <property type="project" value="UniProtKB-KW"/>
</dbReference>
<comment type="function">
    <text evidence="9 10">This protein specifically catalyzes the removal of signal peptides from prolipoproteins.</text>
</comment>
<reference evidence="12 13" key="1">
    <citation type="journal article" date="2018" name="Nat. Biotechnol.">
        <title>A standardized bacterial taxonomy based on genome phylogeny substantially revises the tree of life.</title>
        <authorList>
            <person name="Parks D.H."/>
            <person name="Chuvochina M."/>
            <person name="Waite D.W."/>
            <person name="Rinke C."/>
            <person name="Skarshewski A."/>
            <person name="Chaumeil P.A."/>
            <person name="Hugenholtz P."/>
        </authorList>
    </citation>
    <scope>NUCLEOTIDE SEQUENCE [LARGE SCALE GENOMIC DNA]</scope>
    <source>
        <strain evidence="12">UBA9956</strain>
    </source>
</reference>
<evidence type="ECO:0000256" key="9">
    <source>
        <dbReference type="HAMAP-Rule" id="MF_00161"/>
    </source>
</evidence>
<evidence type="ECO:0000256" key="11">
    <source>
        <dbReference type="RuleBase" id="RU004181"/>
    </source>
</evidence>
<gene>
    <name evidence="9 12" type="primary">lspA</name>
    <name evidence="12" type="ORF">DCW38_05835</name>
</gene>
<comment type="caution">
    <text evidence="12">The sequence shown here is derived from an EMBL/GenBank/DDBJ whole genome shotgun (WGS) entry which is preliminary data.</text>
</comment>
<dbReference type="InterPro" id="IPR001872">
    <property type="entry name" value="Peptidase_A8"/>
</dbReference>
<evidence type="ECO:0000256" key="5">
    <source>
        <dbReference type="ARBA" id="ARBA00022750"/>
    </source>
</evidence>
<feature type="active site" evidence="9">
    <location>
        <position position="141"/>
    </location>
</feature>
<keyword evidence="3 9" id="KW-0645">Protease</keyword>
<keyword evidence="7 9" id="KW-1133">Transmembrane helix</keyword>
<keyword evidence="6 9" id="KW-0378">Hydrolase</keyword>
<evidence type="ECO:0000256" key="4">
    <source>
        <dbReference type="ARBA" id="ARBA00022692"/>
    </source>
</evidence>
<comment type="pathway">
    <text evidence="9">Protein modification; lipoprotein biosynthesis (signal peptide cleavage).</text>
</comment>
<evidence type="ECO:0000256" key="6">
    <source>
        <dbReference type="ARBA" id="ARBA00022801"/>
    </source>
</evidence>
<organism evidence="12 13">
    <name type="scientific">candidate division WOR-3 bacterium</name>
    <dbReference type="NCBI Taxonomy" id="2052148"/>
    <lineage>
        <taxon>Bacteria</taxon>
        <taxon>Bacteria division WOR-3</taxon>
    </lineage>
</organism>
<keyword evidence="8 9" id="KW-0472">Membrane</keyword>
<evidence type="ECO:0000313" key="12">
    <source>
        <dbReference type="EMBL" id="HAV92683.1"/>
    </source>
</evidence>
<name>A0A350HAW7_UNCW3</name>
<comment type="catalytic activity">
    <reaction evidence="9 10">
        <text>Release of signal peptides from bacterial membrane prolipoproteins. Hydrolyzes -Xaa-Yaa-Zaa-|-(S,diacylglyceryl)Cys-, in which Xaa is hydrophobic (preferably Leu), and Yaa (Ala or Ser) and Zaa (Gly or Ala) have small, neutral side chains.</text>
        <dbReference type="EC" id="3.4.23.36"/>
    </reaction>
</comment>
<evidence type="ECO:0000256" key="10">
    <source>
        <dbReference type="RuleBase" id="RU000594"/>
    </source>
</evidence>
<dbReference type="GO" id="GO:0005886">
    <property type="term" value="C:plasma membrane"/>
    <property type="evidence" value="ECO:0007669"/>
    <property type="project" value="UniProtKB-SubCell"/>
</dbReference>
<dbReference type="AlphaFoldDB" id="A0A350HAW7"/>